<keyword evidence="4" id="KW-1185">Reference proteome</keyword>
<accession>A0ABQ6T2Q9</accession>
<feature type="transmembrane region" description="Helical" evidence="1">
    <location>
        <begin position="160"/>
        <end position="180"/>
    </location>
</feature>
<dbReference type="EMBL" id="VYKI01000006">
    <property type="protein sequence ID" value="KAA9000904.1"/>
    <property type="molecule type" value="Genomic_DNA"/>
</dbReference>
<protein>
    <submittedName>
        <fullName evidence="3">Prepilin peptidase</fullName>
    </submittedName>
</protein>
<dbReference type="InterPro" id="IPR000045">
    <property type="entry name" value="Prepilin_IV_endopep_pep"/>
</dbReference>
<reference evidence="3 4" key="1">
    <citation type="journal article" date="2020" name="Antonie Van Leeuwenhoek">
        <title>Stenotrophomonas cyclobalanopsidis sp. nov., isolated from the leaf spot disease of Cyclobalanopsis patelliformis.</title>
        <authorList>
            <person name="Bian D.R."/>
            <person name="Xue H."/>
            <person name="Piao C.G."/>
            <person name="Li Y."/>
        </authorList>
    </citation>
    <scope>NUCLEOTIDE SEQUENCE [LARGE SCALE GENOMIC DNA]</scope>
    <source>
        <strain evidence="3 4">TPQG1-4</strain>
    </source>
</reference>
<dbReference type="Pfam" id="PF01478">
    <property type="entry name" value="Peptidase_A24"/>
    <property type="match status" value="1"/>
</dbReference>
<evidence type="ECO:0000259" key="2">
    <source>
        <dbReference type="Pfam" id="PF01478"/>
    </source>
</evidence>
<keyword evidence="1" id="KW-0812">Transmembrane</keyword>
<organism evidence="3 4">
    <name type="scientific">Stenotrophomonas cyclobalanopsidis</name>
    <dbReference type="NCBI Taxonomy" id="2771362"/>
    <lineage>
        <taxon>Bacteria</taxon>
        <taxon>Pseudomonadati</taxon>
        <taxon>Pseudomonadota</taxon>
        <taxon>Gammaproteobacteria</taxon>
        <taxon>Lysobacterales</taxon>
        <taxon>Lysobacteraceae</taxon>
        <taxon>Stenotrophomonas</taxon>
    </lineage>
</organism>
<dbReference type="Gene3D" id="1.20.120.1220">
    <property type="match status" value="1"/>
</dbReference>
<sequence>MTLLGLLAMGLSLRIAISDLYARRVPNAWLVGACALALPLIVAGQFSGPHLPWWGHLLGAALGLASLLPFYVLRWMGAGDVKLFAVLGLLLGWNALLPIWIAASLVAGLHAVLVISTRRLMHCVSPRLQLHCARWSAHWQARPAVQHMHLARQGRQGVPYAAYLAFAAIGWVAASSQGVLQ</sequence>
<keyword evidence="1" id="KW-1133">Transmembrane helix</keyword>
<keyword evidence="1" id="KW-0472">Membrane</keyword>
<feature type="domain" description="Prepilin type IV endopeptidase peptidase" evidence="2">
    <location>
        <begin position="7"/>
        <end position="111"/>
    </location>
</feature>
<comment type="caution">
    <text evidence="3">The sequence shown here is derived from an EMBL/GenBank/DDBJ whole genome shotgun (WGS) entry which is preliminary data.</text>
</comment>
<feature type="transmembrane region" description="Helical" evidence="1">
    <location>
        <begin position="28"/>
        <end position="46"/>
    </location>
</feature>
<name>A0ABQ6T2Q9_9GAMM</name>
<dbReference type="Proteomes" id="UP000326367">
    <property type="component" value="Unassembled WGS sequence"/>
</dbReference>
<feature type="transmembrane region" description="Helical" evidence="1">
    <location>
        <begin position="53"/>
        <end position="73"/>
    </location>
</feature>
<evidence type="ECO:0000313" key="3">
    <source>
        <dbReference type="EMBL" id="KAA9000904.1"/>
    </source>
</evidence>
<evidence type="ECO:0000313" key="4">
    <source>
        <dbReference type="Proteomes" id="UP000326367"/>
    </source>
</evidence>
<evidence type="ECO:0000256" key="1">
    <source>
        <dbReference type="SAM" id="Phobius"/>
    </source>
</evidence>
<proteinExistence type="predicted"/>
<feature type="transmembrane region" description="Helical" evidence="1">
    <location>
        <begin position="93"/>
        <end position="115"/>
    </location>
</feature>
<dbReference type="RefSeq" id="WP_150454129.1">
    <property type="nucleotide sequence ID" value="NZ_VYKI01000006.1"/>
</dbReference>
<gene>
    <name evidence="3" type="ORF">FJU31_07160</name>
</gene>